<dbReference type="Pfam" id="PF24827">
    <property type="entry name" value="AstE_AspA_cat"/>
    <property type="match status" value="1"/>
</dbReference>
<dbReference type="EMBL" id="JBDXSU010000003">
    <property type="protein sequence ID" value="MFB5189770.1"/>
    <property type="molecule type" value="Genomic_DNA"/>
</dbReference>
<organism evidence="6 7">
    <name type="scientific">Alicyclobacillus fastidiosus</name>
    <dbReference type="NCBI Taxonomy" id="392011"/>
    <lineage>
        <taxon>Bacteria</taxon>
        <taxon>Bacillati</taxon>
        <taxon>Bacillota</taxon>
        <taxon>Bacilli</taxon>
        <taxon>Bacillales</taxon>
        <taxon>Alicyclobacillaceae</taxon>
        <taxon>Alicyclobacillus</taxon>
    </lineage>
</organism>
<dbReference type="Gene3D" id="3.40.630.10">
    <property type="entry name" value="Zn peptidases"/>
    <property type="match status" value="1"/>
</dbReference>
<comment type="caution">
    <text evidence="6">The sequence shown here is derived from an EMBL/GenBank/DDBJ whole genome shotgun (WGS) entry which is preliminary data.</text>
</comment>
<evidence type="ECO:0000313" key="7">
    <source>
        <dbReference type="Proteomes" id="UP001579974"/>
    </source>
</evidence>
<sequence>MMTRYLLVDRPTTPYYVIKGRSKGPIVLVTAGIHGTEIAGVLAAEQLRHIQLKRGTLIIVPIVNVRAYRQRARGNPDLNRTFPHRSSDRPKIRLSRNLFALAHHFQPTWCIDLHEANGLYLLDNTKLGQTLIVYPNQETYRTAKKIIVGINHTITKGTRKFSVKQGKLRGSFRTAVGSVLGSHAITVETSMQQPRAVRVKDQVRIVHALLREIGLI</sequence>
<keyword evidence="3" id="KW-0378">Hydrolase</keyword>
<evidence type="ECO:0000256" key="2">
    <source>
        <dbReference type="ARBA" id="ARBA00022723"/>
    </source>
</evidence>
<accession>A0ABV5ABZ5</accession>
<dbReference type="Proteomes" id="UP001579974">
    <property type="component" value="Unassembled WGS sequence"/>
</dbReference>
<evidence type="ECO:0000256" key="3">
    <source>
        <dbReference type="ARBA" id="ARBA00022801"/>
    </source>
</evidence>
<gene>
    <name evidence="6" type="ORF">KKP3000_003048</name>
</gene>
<proteinExistence type="predicted"/>
<name>A0ABV5ABZ5_9BACL</name>
<dbReference type="PANTHER" id="PTHR37326">
    <property type="entry name" value="BLL3975 PROTEIN"/>
    <property type="match status" value="1"/>
</dbReference>
<evidence type="ECO:0000256" key="4">
    <source>
        <dbReference type="ARBA" id="ARBA00022833"/>
    </source>
</evidence>
<dbReference type="RefSeq" id="WP_275475187.1">
    <property type="nucleotide sequence ID" value="NZ_CP162940.1"/>
</dbReference>
<keyword evidence="2" id="KW-0479">Metal-binding</keyword>
<comment type="cofactor">
    <cofactor evidence="1">
        <name>Zn(2+)</name>
        <dbReference type="ChEBI" id="CHEBI:29105"/>
    </cofactor>
</comment>
<keyword evidence="4" id="KW-0862">Zinc</keyword>
<dbReference type="SUPFAM" id="SSF53187">
    <property type="entry name" value="Zn-dependent exopeptidases"/>
    <property type="match status" value="1"/>
</dbReference>
<dbReference type="PANTHER" id="PTHR37326:SF1">
    <property type="entry name" value="BLL3975 PROTEIN"/>
    <property type="match status" value="1"/>
</dbReference>
<evidence type="ECO:0000256" key="1">
    <source>
        <dbReference type="ARBA" id="ARBA00001947"/>
    </source>
</evidence>
<keyword evidence="7" id="KW-1185">Reference proteome</keyword>
<reference evidence="6 7" key="1">
    <citation type="journal article" date="2024" name="Int. J. Mol. Sci.">
        <title>Exploration of Alicyclobacillus spp. Genome in Search of Antibiotic Resistance.</title>
        <authorList>
            <person name="Bucka-Kolendo J."/>
            <person name="Kiousi D.E."/>
            <person name="Dekowska A."/>
            <person name="Mikolajczuk-Szczyrba A."/>
            <person name="Karadedos D.M."/>
            <person name="Michael P."/>
            <person name="Galanis A."/>
            <person name="Sokolowska B."/>
        </authorList>
    </citation>
    <scope>NUCLEOTIDE SEQUENCE [LARGE SCALE GENOMIC DNA]</scope>
    <source>
        <strain evidence="6 7">KKP 3000</strain>
    </source>
</reference>
<protein>
    <submittedName>
        <fullName evidence="6">Succinylglutamate desuccinylase/aspartoacylase family protein</fullName>
    </submittedName>
</protein>
<evidence type="ECO:0000313" key="6">
    <source>
        <dbReference type="EMBL" id="MFB5189770.1"/>
    </source>
</evidence>
<evidence type="ECO:0000259" key="5">
    <source>
        <dbReference type="Pfam" id="PF24827"/>
    </source>
</evidence>
<dbReference type="InterPro" id="IPR055438">
    <property type="entry name" value="AstE_AspA_cat"/>
</dbReference>
<feature type="domain" description="Succinylglutamate desuccinylase/Aspartoacylase catalytic" evidence="5">
    <location>
        <begin position="24"/>
        <end position="116"/>
    </location>
</feature>
<dbReference type="InterPro" id="IPR053138">
    <property type="entry name" value="N-alpha-Ac-DABA_deacetylase"/>
</dbReference>